<feature type="transmembrane region" description="Helical" evidence="1">
    <location>
        <begin position="24"/>
        <end position="42"/>
    </location>
</feature>
<evidence type="ECO:0000313" key="2">
    <source>
        <dbReference type="EMBL" id="TFD28701.1"/>
    </source>
</evidence>
<dbReference type="OrthoDB" id="5081451at2"/>
<dbReference type="Proteomes" id="UP000298424">
    <property type="component" value="Unassembled WGS sequence"/>
</dbReference>
<keyword evidence="1" id="KW-1133">Transmembrane helix</keyword>
<sequence length="89" mass="9392">MTKKTPGTPDPAHQPSRSDRLKPVELLAISAGMALFVGLTILGTTRELILSVIGLGVTFIVALVVIAMLVLGMKPNASEQSDLDEQNGH</sequence>
<keyword evidence="1" id="KW-0812">Transmembrane</keyword>
<name>A0A4V3IPH4_9MICO</name>
<keyword evidence="3" id="KW-1185">Reference proteome</keyword>
<evidence type="ECO:0008006" key="4">
    <source>
        <dbReference type="Google" id="ProtNLM"/>
    </source>
</evidence>
<dbReference type="AlphaFoldDB" id="A0A4V3IPH4"/>
<dbReference type="RefSeq" id="WP_104197301.1">
    <property type="nucleotide sequence ID" value="NZ_SOGT01000002.1"/>
</dbReference>
<gene>
    <name evidence="2" type="ORF">E3T27_02095</name>
</gene>
<reference evidence="2 3" key="1">
    <citation type="submission" date="2019-03" db="EMBL/GenBank/DDBJ databases">
        <title>Genomics of glacier-inhabiting Cryobacterium strains.</title>
        <authorList>
            <person name="Liu Q."/>
            <person name="Xin Y.-H."/>
        </authorList>
    </citation>
    <scope>NUCLEOTIDE SEQUENCE [LARGE SCALE GENOMIC DNA]</scope>
    <source>
        <strain evidence="2 3">TMT1-1</strain>
    </source>
</reference>
<evidence type="ECO:0000256" key="1">
    <source>
        <dbReference type="SAM" id="Phobius"/>
    </source>
</evidence>
<feature type="transmembrane region" description="Helical" evidence="1">
    <location>
        <begin position="48"/>
        <end position="71"/>
    </location>
</feature>
<organism evidence="2 3">
    <name type="scientific">Cryobacterium lyxosi</name>
    <dbReference type="NCBI Taxonomy" id="1259228"/>
    <lineage>
        <taxon>Bacteria</taxon>
        <taxon>Bacillati</taxon>
        <taxon>Actinomycetota</taxon>
        <taxon>Actinomycetes</taxon>
        <taxon>Micrococcales</taxon>
        <taxon>Microbacteriaceae</taxon>
        <taxon>Cryobacterium</taxon>
    </lineage>
</organism>
<keyword evidence="1" id="KW-0472">Membrane</keyword>
<proteinExistence type="predicted"/>
<dbReference type="EMBL" id="SOGT01000002">
    <property type="protein sequence ID" value="TFD28701.1"/>
    <property type="molecule type" value="Genomic_DNA"/>
</dbReference>
<accession>A0A4V3IPH4</accession>
<protein>
    <recommendedName>
        <fullName evidence="4">ABC transporter ATP-binding protein</fullName>
    </recommendedName>
</protein>
<evidence type="ECO:0000313" key="3">
    <source>
        <dbReference type="Proteomes" id="UP000298424"/>
    </source>
</evidence>
<comment type="caution">
    <text evidence="2">The sequence shown here is derived from an EMBL/GenBank/DDBJ whole genome shotgun (WGS) entry which is preliminary data.</text>
</comment>